<evidence type="ECO:0008006" key="3">
    <source>
        <dbReference type="Google" id="ProtNLM"/>
    </source>
</evidence>
<sequence length="85" mass="9447">MNTPRGSVPIKVKLFGFGDKGRILEVVVQESSTIRDIVAMVVKGLTLEIDYDEVMVLCNEVQLYPDDMLPKNCTELEFFPLALGG</sequence>
<evidence type="ECO:0000313" key="1">
    <source>
        <dbReference type="EMBL" id="HGN37307.1"/>
    </source>
</evidence>
<proteinExistence type="predicted"/>
<comment type="caution">
    <text evidence="2">The sequence shown here is derived from an EMBL/GenBank/DDBJ whole genome shotgun (WGS) entry which is preliminary data.</text>
</comment>
<organism evidence="2">
    <name type="scientific">Ignisphaera aggregans</name>
    <dbReference type="NCBI Taxonomy" id="334771"/>
    <lineage>
        <taxon>Archaea</taxon>
        <taxon>Thermoproteota</taxon>
        <taxon>Thermoprotei</taxon>
        <taxon>Desulfurococcales</taxon>
        <taxon>Desulfurococcaceae</taxon>
        <taxon>Ignisphaera</taxon>
    </lineage>
</organism>
<protein>
    <recommendedName>
        <fullName evidence="3">MoaD/ThiS family protein</fullName>
    </recommendedName>
</protein>
<accession>A0A7J3JPD7</accession>
<gene>
    <name evidence="1" type="ORF">ENT87_07165</name>
    <name evidence="2" type="ORF">ENU30_03040</name>
</gene>
<name>A0A7J3JPD7_9CREN</name>
<dbReference type="EMBL" id="DTAI01000213">
    <property type="protein sequence ID" value="HGN37307.1"/>
    <property type="molecule type" value="Genomic_DNA"/>
</dbReference>
<evidence type="ECO:0000313" key="2">
    <source>
        <dbReference type="EMBL" id="HGQ17946.1"/>
    </source>
</evidence>
<reference evidence="2" key="1">
    <citation type="journal article" date="2020" name="mSystems">
        <title>Genome- and Community-Level Interaction Insights into Carbon Utilization and Element Cycling Functions of Hydrothermarchaeota in Hydrothermal Sediment.</title>
        <authorList>
            <person name="Zhou Z."/>
            <person name="Liu Y."/>
            <person name="Xu W."/>
            <person name="Pan J."/>
            <person name="Luo Z.H."/>
            <person name="Li M."/>
        </authorList>
    </citation>
    <scope>NUCLEOTIDE SEQUENCE [LARGE SCALE GENOMIC DNA]</scope>
    <source>
        <strain evidence="1">SpSt-618</strain>
        <strain evidence="2">SpSt-657</strain>
    </source>
</reference>
<dbReference type="AlphaFoldDB" id="A0A7J3JPD7"/>
<dbReference type="EMBL" id="DTBZ01000071">
    <property type="protein sequence ID" value="HGQ17946.1"/>
    <property type="molecule type" value="Genomic_DNA"/>
</dbReference>